<feature type="region of interest" description="Disordered" evidence="5">
    <location>
        <begin position="613"/>
        <end position="672"/>
    </location>
</feature>
<feature type="transmembrane region" description="Helical" evidence="6">
    <location>
        <begin position="444"/>
        <end position="465"/>
    </location>
</feature>
<organism evidence="8 9">
    <name type="scientific">Sporothrix bragantina</name>
    <dbReference type="NCBI Taxonomy" id="671064"/>
    <lineage>
        <taxon>Eukaryota</taxon>
        <taxon>Fungi</taxon>
        <taxon>Dikarya</taxon>
        <taxon>Ascomycota</taxon>
        <taxon>Pezizomycotina</taxon>
        <taxon>Sordariomycetes</taxon>
        <taxon>Sordariomycetidae</taxon>
        <taxon>Ophiostomatales</taxon>
        <taxon>Ophiostomataceae</taxon>
        <taxon>Sporothrix</taxon>
    </lineage>
</organism>
<feature type="transmembrane region" description="Helical" evidence="6">
    <location>
        <begin position="387"/>
        <end position="406"/>
    </location>
</feature>
<feature type="transmembrane region" description="Helical" evidence="6">
    <location>
        <begin position="313"/>
        <end position="334"/>
    </location>
</feature>
<feature type="transmembrane region" description="Helical" evidence="6">
    <location>
        <begin position="215"/>
        <end position="235"/>
    </location>
</feature>
<dbReference type="SUPFAM" id="SSF103473">
    <property type="entry name" value="MFS general substrate transporter"/>
    <property type="match status" value="1"/>
</dbReference>
<keyword evidence="2 6" id="KW-0812">Transmembrane</keyword>
<feature type="domain" description="Major facilitator superfamily (MFS) profile" evidence="7">
    <location>
        <begin position="88"/>
        <end position="576"/>
    </location>
</feature>
<dbReference type="Gene3D" id="1.20.1250.20">
    <property type="entry name" value="MFS general substrate transporter like domains"/>
    <property type="match status" value="2"/>
</dbReference>
<dbReference type="InterPro" id="IPR020846">
    <property type="entry name" value="MFS_dom"/>
</dbReference>
<feature type="transmembrane region" description="Helical" evidence="6">
    <location>
        <begin position="153"/>
        <end position="172"/>
    </location>
</feature>
<dbReference type="PROSITE" id="PS50850">
    <property type="entry name" value="MFS"/>
    <property type="match status" value="1"/>
</dbReference>
<feature type="compositionally biased region" description="Low complexity" evidence="5">
    <location>
        <begin position="647"/>
        <end position="659"/>
    </location>
</feature>
<feature type="transmembrane region" description="Helical" evidence="6">
    <location>
        <begin position="354"/>
        <end position="375"/>
    </location>
</feature>
<dbReference type="InterPro" id="IPR011701">
    <property type="entry name" value="MFS"/>
</dbReference>
<dbReference type="PANTHER" id="PTHR23501:SF153">
    <property type="entry name" value="AFLATOXIN EFFLUX PUMP, PUTATIVE-RELATED"/>
    <property type="match status" value="1"/>
</dbReference>
<feature type="transmembrane region" description="Helical" evidence="6">
    <location>
        <begin position="477"/>
        <end position="501"/>
    </location>
</feature>
<evidence type="ECO:0000256" key="4">
    <source>
        <dbReference type="ARBA" id="ARBA00023136"/>
    </source>
</evidence>
<protein>
    <recommendedName>
        <fullName evidence="7">Major facilitator superfamily (MFS) profile domain-containing protein</fullName>
    </recommendedName>
</protein>
<dbReference type="Proteomes" id="UP001642406">
    <property type="component" value="Unassembled WGS sequence"/>
</dbReference>
<dbReference type="InterPro" id="IPR036259">
    <property type="entry name" value="MFS_trans_sf"/>
</dbReference>
<feature type="transmembrane region" description="Helical" evidence="6">
    <location>
        <begin position="178"/>
        <end position="203"/>
    </location>
</feature>
<evidence type="ECO:0000313" key="8">
    <source>
        <dbReference type="EMBL" id="CAK7209625.1"/>
    </source>
</evidence>
<dbReference type="PANTHER" id="PTHR23501">
    <property type="entry name" value="MAJOR FACILITATOR SUPERFAMILY"/>
    <property type="match status" value="1"/>
</dbReference>
<dbReference type="EMBL" id="CAWUHC010000003">
    <property type="protein sequence ID" value="CAK7209625.1"/>
    <property type="molecule type" value="Genomic_DNA"/>
</dbReference>
<evidence type="ECO:0000256" key="5">
    <source>
        <dbReference type="SAM" id="MobiDB-lite"/>
    </source>
</evidence>
<feature type="compositionally biased region" description="Low complexity" evidence="5">
    <location>
        <begin position="613"/>
        <end position="631"/>
    </location>
</feature>
<evidence type="ECO:0000256" key="6">
    <source>
        <dbReference type="SAM" id="Phobius"/>
    </source>
</evidence>
<proteinExistence type="predicted"/>
<evidence type="ECO:0000256" key="2">
    <source>
        <dbReference type="ARBA" id="ARBA00022692"/>
    </source>
</evidence>
<feature type="region of interest" description="Disordered" evidence="5">
    <location>
        <begin position="1"/>
        <end position="56"/>
    </location>
</feature>
<feature type="transmembrane region" description="Helical" evidence="6">
    <location>
        <begin position="413"/>
        <end position="432"/>
    </location>
</feature>
<keyword evidence="9" id="KW-1185">Reference proteome</keyword>
<keyword evidence="4 6" id="KW-0472">Membrane</keyword>
<sequence>MPLPFRKAKKPAEVATTVAEPAPANAIEADGNYAPDEKHSGNDVEADPDAEPGTNLAQVNTTATDLAQVNTTATEDIEYPSGLKLALLLTSVFMSMFLVALDRLIIATAIPQITDDFHSVEDIGWYGSAYLLATCAFQLMFGKGYMFYSIKTVFLTAVALFEIGSAVCGAAPSSVAFIIGRAIAGIGAAGIFSGVIIIIVYAVPLHKRPLYQGMFGAVFGLASVIGPLLGGAFTTKVTWRWCFYINLPLGGVAMVFIFFLLKIPDRDTTKIPTKDKLKQLDGVGTFFFIPGCICLLLALEWGGATYAWSNGRIIALLTLAAVLLIGFVVVQILLPNTATVPPRIFVQRSIMAGVYSTLCVGAQMMIFIYYLPIWFQAIQGVSAVQSGIRTLPLVLGMVVASIASGVAISRVGYYSPFMISGVVFMSIGAGLLTTLQVDTPSSKWIGYQFLFGWGMGLTFQTPNLAAQTVLPRRDVPIGTSLMFFSQLLGGAIFISVGQNILDAQLIQRLSNIPGLDAATILGSGATSLTDLPDDIKPAVLVAYNESLRKVFQVGLIMVCLTIFGALSIEWRSVKKNLPAKDAAAEGAAEEGAAGTVAAEALGEESTVVGAAPATAISSSSSDSESVGEAGATGSALKVSASDEKETAAAASATAAPGTANSESTAVAKEEKV</sequence>
<comment type="caution">
    <text evidence="8">The sequence shown here is derived from an EMBL/GenBank/DDBJ whole genome shotgun (WGS) entry which is preliminary data.</text>
</comment>
<gene>
    <name evidence="8" type="ORF">SBRCBS47491_000506</name>
</gene>
<feature type="transmembrane region" description="Helical" evidence="6">
    <location>
        <begin position="123"/>
        <end position="141"/>
    </location>
</feature>
<evidence type="ECO:0000256" key="3">
    <source>
        <dbReference type="ARBA" id="ARBA00022989"/>
    </source>
</evidence>
<evidence type="ECO:0000256" key="1">
    <source>
        <dbReference type="ARBA" id="ARBA00004141"/>
    </source>
</evidence>
<feature type="transmembrane region" description="Helical" evidence="6">
    <location>
        <begin position="550"/>
        <end position="570"/>
    </location>
</feature>
<keyword evidence="3 6" id="KW-1133">Transmembrane helix</keyword>
<feature type="transmembrane region" description="Helical" evidence="6">
    <location>
        <begin position="241"/>
        <end position="261"/>
    </location>
</feature>
<name>A0ABP0AQW0_9PEZI</name>
<dbReference type="CDD" id="cd17502">
    <property type="entry name" value="MFS_Azr1_MDR_like"/>
    <property type="match status" value="1"/>
</dbReference>
<feature type="transmembrane region" description="Helical" evidence="6">
    <location>
        <begin position="85"/>
        <end position="111"/>
    </location>
</feature>
<dbReference type="Pfam" id="PF07690">
    <property type="entry name" value="MFS_1"/>
    <property type="match status" value="1"/>
</dbReference>
<comment type="subcellular location">
    <subcellularLocation>
        <location evidence="1">Membrane</location>
        <topology evidence="1">Multi-pass membrane protein</topology>
    </subcellularLocation>
</comment>
<evidence type="ECO:0000313" key="9">
    <source>
        <dbReference type="Proteomes" id="UP001642406"/>
    </source>
</evidence>
<reference evidence="8 9" key="1">
    <citation type="submission" date="2024-01" db="EMBL/GenBank/DDBJ databases">
        <authorList>
            <person name="Allen C."/>
            <person name="Tagirdzhanova G."/>
        </authorList>
    </citation>
    <scope>NUCLEOTIDE SEQUENCE [LARGE SCALE GENOMIC DNA]</scope>
</reference>
<accession>A0ABP0AQW0</accession>
<evidence type="ECO:0000259" key="7">
    <source>
        <dbReference type="PROSITE" id="PS50850"/>
    </source>
</evidence>
<feature type="transmembrane region" description="Helical" evidence="6">
    <location>
        <begin position="282"/>
        <end position="301"/>
    </location>
</feature>